<sequence>MHLAYVVKRYPRYSETFIVNEILAHERAGEKVRIYALLPPQDSHFQDIIAQVRAPVTYLSSKADRASAFWELQKHAAQTYPNLWHVLAQYTEASAREITQALELALHIHRHKIEHIHAHFATTATTVSQIAASLCQLPSSFTAHAKDIFHQDNDYEQIKRKFAKADFSVTVSDYNVDYLSHSLGVEQSKLVRIYNGLDLTQFPFHPYQDRPPKLIAVGRLVEKKGFDDLIRACAILRDKGTPFSCEIIGSGDQHARLYTLVQTLSLENHVDLLGPMPQELVKQKITQSAMFIAPCVVASDNNKDGLPTVLVESMALGTPCISTDVTGIPEVIHDNDTGLMVKSRSPELLAAAIERLLHDQTLAQSIATNARYHIESHFNIDINTRTLRNCFQTHSARSQS</sequence>
<dbReference type="PANTHER" id="PTHR12526:SF630">
    <property type="entry name" value="GLYCOSYLTRANSFERASE"/>
    <property type="match status" value="1"/>
</dbReference>
<reference evidence="3 4" key="1">
    <citation type="submission" date="2014-10" db="EMBL/GenBank/DDBJ databases">
        <title>Genome sequencing of Vibrio sinaloensis T08.</title>
        <authorList>
            <person name="Chan K.-G."/>
            <person name="Mohamad N.I."/>
        </authorList>
    </citation>
    <scope>NUCLEOTIDE SEQUENCE [LARGE SCALE GENOMIC DNA]</scope>
    <source>
        <strain evidence="3 4">T08</strain>
    </source>
</reference>
<dbReference type="Proteomes" id="UP000030451">
    <property type="component" value="Unassembled WGS sequence"/>
</dbReference>
<dbReference type="InterPro" id="IPR028098">
    <property type="entry name" value="Glyco_trans_4-like_N"/>
</dbReference>
<evidence type="ECO:0000259" key="2">
    <source>
        <dbReference type="Pfam" id="PF13439"/>
    </source>
</evidence>
<name>A0A0A5I3F3_PHOS4</name>
<dbReference type="InterPro" id="IPR001296">
    <property type="entry name" value="Glyco_trans_1"/>
</dbReference>
<dbReference type="GO" id="GO:0016757">
    <property type="term" value="F:glycosyltransferase activity"/>
    <property type="evidence" value="ECO:0007669"/>
    <property type="project" value="InterPro"/>
</dbReference>
<proteinExistence type="predicted"/>
<comment type="caution">
    <text evidence="3">The sequence shown here is derived from an EMBL/GenBank/DDBJ whole genome shotgun (WGS) entry which is preliminary data.</text>
</comment>
<protein>
    <submittedName>
        <fullName evidence="3">Glycosyl transferase family 1</fullName>
    </submittedName>
</protein>
<keyword evidence="3" id="KW-0808">Transferase</keyword>
<dbReference type="EMBL" id="JRWP01000004">
    <property type="protein sequence ID" value="KGY10299.1"/>
    <property type="molecule type" value="Genomic_DNA"/>
</dbReference>
<evidence type="ECO:0000313" key="3">
    <source>
        <dbReference type="EMBL" id="KGY10299.1"/>
    </source>
</evidence>
<dbReference type="RefSeq" id="WP_038188640.1">
    <property type="nucleotide sequence ID" value="NZ_JRWP01000004.1"/>
</dbReference>
<dbReference type="AlphaFoldDB" id="A0A0A5I3F3"/>
<feature type="domain" description="Glycosyltransferase subfamily 4-like N-terminal" evidence="2">
    <location>
        <begin position="94"/>
        <end position="200"/>
    </location>
</feature>
<dbReference type="PANTHER" id="PTHR12526">
    <property type="entry name" value="GLYCOSYLTRANSFERASE"/>
    <property type="match status" value="1"/>
</dbReference>
<dbReference type="Pfam" id="PF00534">
    <property type="entry name" value="Glycos_transf_1"/>
    <property type="match status" value="1"/>
</dbReference>
<dbReference type="Pfam" id="PF13439">
    <property type="entry name" value="Glyco_transf_4"/>
    <property type="match status" value="1"/>
</dbReference>
<dbReference type="SUPFAM" id="SSF53756">
    <property type="entry name" value="UDP-Glycosyltransferase/glycogen phosphorylase"/>
    <property type="match status" value="1"/>
</dbReference>
<dbReference type="Gene3D" id="3.40.50.2000">
    <property type="entry name" value="Glycogen Phosphorylase B"/>
    <property type="match status" value="2"/>
</dbReference>
<dbReference type="STRING" id="379097.SE23_05255"/>
<evidence type="ECO:0000313" key="4">
    <source>
        <dbReference type="Proteomes" id="UP000030451"/>
    </source>
</evidence>
<dbReference type="OrthoDB" id="9772485at2"/>
<organism evidence="3 4">
    <name type="scientific">Photobacterium sp. (strain ATCC 43367)</name>
    <dbReference type="NCBI Taxonomy" id="379097"/>
    <lineage>
        <taxon>Bacteria</taxon>
        <taxon>Pseudomonadati</taxon>
        <taxon>Pseudomonadota</taxon>
        <taxon>Gammaproteobacteria</taxon>
        <taxon>Vibrionales</taxon>
        <taxon>Vibrionaceae</taxon>
        <taxon>Vibrio</taxon>
        <taxon>Vibrio oreintalis group</taxon>
    </lineage>
</organism>
<accession>A0A0A5I3F3</accession>
<evidence type="ECO:0000259" key="1">
    <source>
        <dbReference type="Pfam" id="PF00534"/>
    </source>
</evidence>
<gene>
    <name evidence="3" type="ORF">NM06_05155</name>
</gene>
<feature type="domain" description="Glycosyl transferase family 1" evidence="1">
    <location>
        <begin position="205"/>
        <end position="371"/>
    </location>
</feature>
<dbReference type="GO" id="GO:1901135">
    <property type="term" value="P:carbohydrate derivative metabolic process"/>
    <property type="evidence" value="ECO:0007669"/>
    <property type="project" value="UniProtKB-ARBA"/>
</dbReference>